<evidence type="ECO:0000313" key="6">
    <source>
        <dbReference type="Proteomes" id="UP000189545"/>
    </source>
</evidence>
<dbReference type="AlphaFoldDB" id="A0A1S6HWU7"/>
<dbReference type="SMART" id="SM00862">
    <property type="entry name" value="Trans_reg_C"/>
    <property type="match status" value="1"/>
</dbReference>
<evidence type="ECO:0000259" key="4">
    <source>
        <dbReference type="PROSITE" id="PS51755"/>
    </source>
</evidence>
<dbReference type="SUPFAM" id="SSF46894">
    <property type="entry name" value="C-terminal effector domain of the bipartite response regulators"/>
    <property type="match status" value="1"/>
</dbReference>
<dbReference type="PROSITE" id="PS51755">
    <property type="entry name" value="OMPR_PHOB"/>
    <property type="match status" value="1"/>
</dbReference>
<dbReference type="GO" id="GO:0003677">
    <property type="term" value="F:DNA binding"/>
    <property type="evidence" value="ECO:0007669"/>
    <property type="project" value="UniProtKB-UniRule"/>
</dbReference>
<dbReference type="InterPro" id="IPR016032">
    <property type="entry name" value="Sig_transdc_resp-reg_C-effctor"/>
</dbReference>
<feature type="DNA-binding region" description="OmpR/PhoB-type" evidence="2">
    <location>
        <begin position="12"/>
        <end position="113"/>
    </location>
</feature>
<sequence>MHENMQLTASSDVIYEIDNRLIFDPANQQLIIKGVKVELGHNETALFSLLIESHFEIVTRETILETVWKGRGLVVDETSVSQTVSHLRKHLADDAKGQRIIKTVPKIGYCIAKTCQIKQQSKSDLSQKDTFNKSTRQYIASLFFSISCLLVIYFVAASKASLPPKLIDNNYFSSNKIKVQQSASLKIPKKLDPLITKCLLKLEEKQNFSQGRVIINIVRESSVISFSLMTIDSSHTFTVVINPSIKLIENICTEK</sequence>
<feature type="transmembrane region" description="Helical" evidence="3">
    <location>
        <begin position="138"/>
        <end position="156"/>
    </location>
</feature>
<reference evidence="5 6" key="1">
    <citation type="submission" date="2016-03" db="EMBL/GenBank/DDBJ databases">
        <title>Complete genome sequence of Shewanella psychrophila WP2, a deep sea bacterium isolated from west Pacific sediment.</title>
        <authorList>
            <person name="Xu G."/>
            <person name="Jian H."/>
        </authorList>
    </citation>
    <scope>NUCLEOTIDE SEQUENCE [LARGE SCALE GENOMIC DNA]</scope>
    <source>
        <strain evidence="5 6">WP2</strain>
    </source>
</reference>
<dbReference type="STRING" id="225848.Sps_04822"/>
<dbReference type="InterPro" id="IPR001867">
    <property type="entry name" value="OmpR/PhoB-type_DNA-bd"/>
</dbReference>
<dbReference type="KEGG" id="spsw:Sps_04822"/>
<dbReference type="GO" id="GO:0006355">
    <property type="term" value="P:regulation of DNA-templated transcription"/>
    <property type="evidence" value="ECO:0007669"/>
    <property type="project" value="InterPro"/>
</dbReference>
<gene>
    <name evidence="5" type="ORF">Sps_04822</name>
</gene>
<protein>
    <submittedName>
        <fullName evidence="5">DNA-binding protein with winged-HTH domain</fullName>
    </submittedName>
</protein>
<keyword evidence="6" id="KW-1185">Reference proteome</keyword>
<evidence type="ECO:0000256" key="3">
    <source>
        <dbReference type="SAM" id="Phobius"/>
    </source>
</evidence>
<dbReference type="InterPro" id="IPR036388">
    <property type="entry name" value="WH-like_DNA-bd_sf"/>
</dbReference>
<dbReference type="CDD" id="cd00383">
    <property type="entry name" value="trans_reg_C"/>
    <property type="match status" value="1"/>
</dbReference>
<organism evidence="5 6">
    <name type="scientific">Shewanella psychrophila</name>
    <dbReference type="NCBI Taxonomy" id="225848"/>
    <lineage>
        <taxon>Bacteria</taxon>
        <taxon>Pseudomonadati</taxon>
        <taxon>Pseudomonadota</taxon>
        <taxon>Gammaproteobacteria</taxon>
        <taxon>Alteromonadales</taxon>
        <taxon>Shewanellaceae</taxon>
        <taxon>Shewanella</taxon>
    </lineage>
</organism>
<dbReference type="OrthoDB" id="5693682at2"/>
<dbReference type="EMBL" id="CP014782">
    <property type="protein sequence ID" value="AQS39904.1"/>
    <property type="molecule type" value="Genomic_DNA"/>
</dbReference>
<dbReference type="Proteomes" id="UP000189545">
    <property type="component" value="Chromosome"/>
</dbReference>
<name>A0A1S6HWU7_9GAMM</name>
<dbReference type="GO" id="GO:0000160">
    <property type="term" value="P:phosphorelay signal transduction system"/>
    <property type="evidence" value="ECO:0007669"/>
    <property type="project" value="InterPro"/>
</dbReference>
<accession>A0A1S6HWU7</accession>
<feature type="domain" description="OmpR/PhoB-type" evidence="4">
    <location>
        <begin position="12"/>
        <end position="113"/>
    </location>
</feature>
<evidence type="ECO:0000313" key="5">
    <source>
        <dbReference type="EMBL" id="AQS39904.1"/>
    </source>
</evidence>
<dbReference type="Pfam" id="PF00486">
    <property type="entry name" value="Trans_reg_C"/>
    <property type="match status" value="1"/>
</dbReference>
<dbReference type="RefSeq" id="WP_077754768.1">
    <property type="nucleotide sequence ID" value="NZ_CP014782.1"/>
</dbReference>
<keyword evidence="3" id="KW-1133">Transmembrane helix</keyword>
<evidence type="ECO:0000256" key="2">
    <source>
        <dbReference type="PROSITE-ProRule" id="PRU01091"/>
    </source>
</evidence>
<proteinExistence type="predicted"/>
<evidence type="ECO:0000256" key="1">
    <source>
        <dbReference type="ARBA" id="ARBA00023125"/>
    </source>
</evidence>
<dbReference type="Gene3D" id="1.10.10.10">
    <property type="entry name" value="Winged helix-like DNA-binding domain superfamily/Winged helix DNA-binding domain"/>
    <property type="match status" value="1"/>
</dbReference>
<keyword evidence="3" id="KW-0812">Transmembrane</keyword>
<keyword evidence="1 2" id="KW-0238">DNA-binding</keyword>
<keyword evidence="3" id="KW-0472">Membrane</keyword>